<evidence type="ECO:0000313" key="7">
    <source>
        <dbReference type="EMBL" id="ERK42024.1"/>
    </source>
</evidence>
<dbReference type="EMBL" id="AWVI01000095">
    <property type="protein sequence ID" value="ERK42024.1"/>
    <property type="molecule type" value="Genomic_DNA"/>
</dbReference>
<feature type="transmembrane region" description="Helical" evidence="5">
    <location>
        <begin position="136"/>
        <end position="154"/>
    </location>
</feature>
<reference evidence="7 8" key="1">
    <citation type="submission" date="2013-06" db="EMBL/GenBank/DDBJ databases">
        <authorList>
            <person name="Weinstock G."/>
            <person name="Sodergren E."/>
            <person name="Lobos E.A."/>
            <person name="Fulton L."/>
            <person name="Fulton R."/>
            <person name="Courtney L."/>
            <person name="Fronick C."/>
            <person name="O'Laughlin M."/>
            <person name="Godfrey J."/>
            <person name="Wilson R.M."/>
            <person name="Miner T."/>
            <person name="Farmer C."/>
            <person name="Delehaunty K."/>
            <person name="Cordes M."/>
            <person name="Minx P."/>
            <person name="Tomlinson C."/>
            <person name="Chen J."/>
            <person name="Wollam A."/>
            <person name="Pepin K.H."/>
            <person name="Bhonagiri V."/>
            <person name="Zhang X."/>
            <person name="Warren W."/>
            <person name="Mitreva M."/>
            <person name="Mardis E.R."/>
            <person name="Wilson R.K."/>
        </authorList>
    </citation>
    <scope>NUCLEOTIDE SEQUENCE [LARGE SCALE GENOMIC DNA]</scope>
    <source>
        <strain evidence="7 8">ATCC 27803</strain>
    </source>
</reference>
<proteinExistence type="predicted"/>
<comment type="caution">
    <text evidence="7">The sequence shown here is derived from an EMBL/GenBank/DDBJ whole genome shotgun (WGS) entry which is preliminary data.</text>
</comment>
<protein>
    <submittedName>
        <fullName evidence="7">K+-dependent Na+/Ca+ exchanger family protein</fullName>
    </submittedName>
</protein>
<name>U2PEB8_9FIRM</name>
<evidence type="ECO:0000313" key="8">
    <source>
        <dbReference type="Proteomes" id="UP000016658"/>
    </source>
</evidence>
<dbReference type="GO" id="GO:0006874">
    <property type="term" value="P:intracellular calcium ion homeostasis"/>
    <property type="evidence" value="ECO:0007669"/>
    <property type="project" value="TreeGrafter"/>
</dbReference>
<dbReference type="InterPro" id="IPR004481">
    <property type="entry name" value="K/Na/Ca-exchanger"/>
</dbReference>
<evidence type="ECO:0000256" key="3">
    <source>
        <dbReference type="ARBA" id="ARBA00022989"/>
    </source>
</evidence>
<feature type="transmembrane region" description="Helical" evidence="5">
    <location>
        <begin position="174"/>
        <end position="193"/>
    </location>
</feature>
<dbReference type="Proteomes" id="UP000016658">
    <property type="component" value="Unassembled WGS sequence"/>
</dbReference>
<keyword evidence="4 5" id="KW-0472">Membrane</keyword>
<feature type="transmembrane region" description="Helical" evidence="5">
    <location>
        <begin position="78"/>
        <end position="102"/>
    </location>
</feature>
<dbReference type="PANTHER" id="PTHR10846">
    <property type="entry name" value="SODIUM/POTASSIUM/CALCIUM EXCHANGER"/>
    <property type="match status" value="1"/>
</dbReference>
<feature type="transmembrane region" description="Helical" evidence="5">
    <location>
        <begin position="243"/>
        <end position="264"/>
    </location>
</feature>
<evidence type="ECO:0000256" key="4">
    <source>
        <dbReference type="ARBA" id="ARBA00023136"/>
    </source>
</evidence>
<feature type="transmembrane region" description="Helical" evidence="5">
    <location>
        <begin position="38"/>
        <end position="58"/>
    </location>
</feature>
<dbReference type="HOGENOM" id="CLU_007948_0_3_9"/>
<feature type="transmembrane region" description="Helical" evidence="5">
    <location>
        <begin position="297"/>
        <end position="314"/>
    </location>
</feature>
<evidence type="ECO:0000259" key="6">
    <source>
        <dbReference type="Pfam" id="PF01699"/>
    </source>
</evidence>
<feature type="transmembrane region" description="Helical" evidence="5">
    <location>
        <begin position="6"/>
        <end position="26"/>
    </location>
</feature>
<comment type="subcellular location">
    <subcellularLocation>
        <location evidence="1">Membrane</location>
        <topology evidence="1">Multi-pass membrane protein</topology>
    </subcellularLocation>
</comment>
<evidence type="ECO:0000256" key="2">
    <source>
        <dbReference type="ARBA" id="ARBA00022692"/>
    </source>
</evidence>
<evidence type="ECO:0000256" key="5">
    <source>
        <dbReference type="SAM" id="Phobius"/>
    </source>
</evidence>
<dbReference type="InterPro" id="IPR044880">
    <property type="entry name" value="NCX_ion-bd_dom_sf"/>
</dbReference>
<dbReference type="InterPro" id="IPR004837">
    <property type="entry name" value="NaCa_Exmemb"/>
</dbReference>
<dbReference type="GO" id="GO:0008273">
    <property type="term" value="F:calcium, potassium:sodium antiporter activity"/>
    <property type="evidence" value="ECO:0007669"/>
    <property type="project" value="TreeGrafter"/>
</dbReference>
<organism evidence="7 8">
    <name type="scientific">Faecalitalea cylindroides ATCC 27803</name>
    <dbReference type="NCBI Taxonomy" id="649755"/>
    <lineage>
        <taxon>Bacteria</taxon>
        <taxon>Bacillati</taxon>
        <taxon>Bacillota</taxon>
        <taxon>Erysipelotrichia</taxon>
        <taxon>Erysipelotrichales</taxon>
        <taxon>Erysipelotrichaceae</taxon>
        <taxon>Faecalitalea</taxon>
    </lineage>
</organism>
<dbReference type="Pfam" id="PF01699">
    <property type="entry name" value="Na_Ca_ex"/>
    <property type="match status" value="2"/>
</dbReference>
<gene>
    <name evidence="7" type="ORF">HMPREF0367_01845</name>
</gene>
<dbReference type="PATRIC" id="fig|649755.3.peg.1712"/>
<dbReference type="GO" id="GO:0005886">
    <property type="term" value="C:plasma membrane"/>
    <property type="evidence" value="ECO:0007669"/>
    <property type="project" value="TreeGrafter"/>
</dbReference>
<evidence type="ECO:0000256" key="1">
    <source>
        <dbReference type="ARBA" id="ARBA00004141"/>
    </source>
</evidence>
<dbReference type="NCBIfam" id="TIGR00367">
    <property type="entry name" value="calcium/sodium antiporter"/>
    <property type="match status" value="1"/>
</dbReference>
<dbReference type="AlphaFoldDB" id="U2PEB8"/>
<feature type="transmembrane region" description="Helical" evidence="5">
    <location>
        <begin position="209"/>
        <end position="231"/>
    </location>
</feature>
<sequence>MHKKGFISMDLLIAIIFIIVGFLFLVKGADCFVENASSIAGKIGVSSLIIGLTIVAFGTSMPELAVSVTAALENANEIAVGNVVGSNIFNLLVVAGLSACIYPLLVNKTIMKRDWPLSVVAAVLLTFMLIDRNISRFEGMILLICFGIMLYVQIKQTAKSEEDQKRIDTPYSKLIIFLIIGIAGIVIGGQLVVDGATSLARIIGLSETLIGLTIVAIGTSLPELVTSLVAARKNENEIAMGNVIGSNLFNIFCILGISSVLNPITVEPTAFIDSLILVVVSIVFLVICKFRPLDKKTGLIMVLTYIVYTVYIILR</sequence>
<dbReference type="Gene3D" id="1.20.1420.30">
    <property type="entry name" value="NCX, central ion-binding region"/>
    <property type="match status" value="1"/>
</dbReference>
<accession>U2PEB8</accession>
<feature type="transmembrane region" description="Helical" evidence="5">
    <location>
        <begin position="270"/>
        <end position="290"/>
    </location>
</feature>
<keyword evidence="3 5" id="KW-1133">Transmembrane helix</keyword>
<feature type="transmembrane region" description="Helical" evidence="5">
    <location>
        <begin position="114"/>
        <end position="130"/>
    </location>
</feature>
<feature type="domain" description="Sodium/calcium exchanger membrane region" evidence="6">
    <location>
        <begin position="14"/>
        <end position="154"/>
    </location>
</feature>
<feature type="domain" description="Sodium/calcium exchanger membrane region" evidence="6">
    <location>
        <begin position="174"/>
        <end position="313"/>
    </location>
</feature>
<dbReference type="GO" id="GO:0005262">
    <property type="term" value="F:calcium channel activity"/>
    <property type="evidence" value="ECO:0007669"/>
    <property type="project" value="TreeGrafter"/>
</dbReference>
<dbReference type="PANTHER" id="PTHR10846:SF8">
    <property type="entry name" value="INNER MEMBRANE PROTEIN YRBG"/>
    <property type="match status" value="1"/>
</dbReference>
<keyword evidence="2 5" id="KW-0812">Transmembrane</keyword>